<dbReference type="AlphaFoldDB" id="A0A6P8HIW1"/>
<evidence type="ECO:0000256" key="2">
    <source>
        <dbReference type="SAM" id="MobiDB-lite"/>
    </source>
</evidence>
<dbReference type="KEGG" id="aten:116291742"/>
<proteinExistence type="predicted"/>
<keyword evidence="1" id="KW-0175">Coiled coil</keyword>
<organism evidence="3 4">
    <name type="scientific">Actinia tenebrosa</name>
    <name type="common">Australian red waratah sea anemone</name>
    <dbReference type="NCBI Taxonomy" id="6105"/>
    <lineage>
        <taxon>Eukaryota</taxon>
        <taxon>Metazoa</taxon>
        <taxon>Cnidaria</taxon>
        <taxon>Anthozoa</taxon>
        <taxon>Hexacorallia</taxon>
        <taxon>Actiniaria</taxon>
        <taxon>Actiniidae</taxon>
        <taxon>Actinia</taxon>
    </lineage>
</organism>
<feature type="coiled-coil region" evidence="1">
    <location>
        <begin position="105"/>
        <end position="132"/>
    </location>
</feature>
<accession>A0A6P8HIW1</accession>
<dbReference type="RefSeq" id="XP_031554808.1">
    <property type="nucleotide sequence ID" value="XM_031698948.1"/>
</dbReference>
<keyword evidence="3" id="KW-1185">Reference proteome</keyword>
<dbReference type="OrthoDB" id="10053382at2759"/>
<sequence length="282" mass="32878">MGTKAWQSKTKRLIKIWIKDRMLPNTAKQVQLDLLIEDFSNWQKATTDLAKENASLHSQIRSLAKQIQLIQEAEKVALEECSSLRSMADKLQATLSKRCDFEDENGRLKEQIQQMKKSADALEQEHKNQITEAIKEIEVSDQMHKNEICRLKEESQQQAKREISLLEKSLQEKDSELRHLQKQLADMARDKHTEIVKLRLEYDAKLLKLQKSNVAKSLNTPSSHSNSDIFRKKLQAAKSQSEKDIASLKDKITQLERQVQKYQQQDQQCTNRQPLSLKRKRF</sequence>
<dbReference type="InterPro" id="IPR038827">
    <property type="entry name" value="CCDC152"/>
</dbReference>
<gene>
    <name evidence="4" type="primary">LOC116291742</name>
</gene>
<dbReference type="PANTHER" id="PTHR35253:SF1">
    <property type="entry name" value="COILED-COIL DOMAIN-CONTAINING PROTEIN 152"/>
    <property type="match status" value="1"/>
</dbReference>
<protein>
    <submittedName>
        <fullName evidence="4">Coiled-coil domain-containing protein 150-like</fullName>
    </submittedName>
</protein>
<reference evidence="4" key="1">
    <citation type="submission" date="2025-08" db="UniProtKB">
        <authorList>
            <consortium name="RefSeq"/>
        </authorList>
    </citation>
    <scope>IDENTIFICATION</scope>
    <source>
        <tissue evidence="4">Tentacle</tissue>
    </source>
</reference>
<evidence type="ECO:0000256" key="1">
    <source>
        <dbReference type="SAM" id="Coils"/>
    </source>
</evidence>
<evidence type="ECO:0000313" key="4">
    <source>
        <dbReference type="RefSeq" id="XP_031554808.1"/>
    </source>
</evidence>
<feature type="region of interest" description="Disordered" evidence="2">
    <location>
        <begin position="262"/>
        <end position="282"/>
    </location>
</feature>
<dbReference type="Proteomes" id="UP000515163">
    <property type="component" value="Unplaced"/>
</dbReference>
<name>A0A6P8HIW1_ACTTE</name>
<dbReference type="PANTHER" id="PTHR35253">
    <property type="entry name" value="COILED-COIL DOMAIN-CONTAINING PROTEIN 152"/>
    <property type="match status" value="1"/>
</dbReference>
<dbReference type="InParanoid" id="A0A6P8HIW1"/>
<feature type="coiled-coil region" evidence="1">
    <location>
        <begin position="156"/>
        <end position="190"/>
    </location>
</feature>
<dbReference type="GeneID" id="116291742"/>
<evidence type="ECO:0000313" key="3">
    <source>
        <dbReference type="Proteomes" id="UP000515163"/>
    </source>
</evidence>